<dbReference type="RefSeq" id="WP_198077020.1">
    <property type="nucleotide sequence ID" value="NZ_JAEDAE010000018.1"/>
</dbReference>
<gene>
    <name evidence="2" type="ORF">I7X13_21145</name>
</gene>
<evidence type="ECO:0000313" key="2">
    <source>
        <dbReference type="EMBL" id="MBH8560575.1"/>
    </source>
</evidence>
<reference evidence="2 3" key="1">
    <citation type="submission" date="2020-12" db="EMBL/GenBank/DDBJ databases">
        <title>Hymenobacter sp.</title>
        <authorList>
            <person name="Kim M.K."/>
        </authorList>
    </citation>
    <scope>NUCLEOTIDE SEQUENCE [LARGE SCALE GENOMIC DNA]</scope>
    <source>
        <strain evidence="2 3">BT442</strain>
    </source>
</reference>
<protein>
    <submittedName>
        <fullName evidence="2">Uncharacterized protein</fullName>
    </submittedName>
</protein>
<comment type="caution">
    <text evidence="2">The sequence shown here is derived from an EMBL/GenBank/DDBJ whole genome shotgun (WGS) entry which is preliminary data.</text>
</comment>
<name>A0ABS0QDC1_9BACT</name>
<feature type="transmembrane region" description="Helical" evidence="1">
    <location>
        <begin position="70"/>
        <end position="88"/>
    </location>
</feature>
<dbReference type="Proteomes" id="UP000625631">
    <property type="component" value="Unassembled WGS sequence"/>
</dbReference>
<keyword evidence="1" id="KW-0472">Membrane</keyword>
<sequence>MADSITDFYHQKTDAELQFLVENPDYYQPDIVAEARRELRRRGVAPSQPALAEPVAMAAPPARGLPTGPLVLAVAVVLALSLGVLYFINHKNSPPAAAVAVAPTKPKAPPRLTEVATSTIPDFGPAVVASVQRQVQRIPARERAAAAQEAMPLRQYRELAKRFWTAETQTEYVMNQARRGQLDAALPGHIQAVESTWEQWNKAMNYSYKFGPAMSDHLDIMTRVARQQQEGLNDLLIVANNPQSYENDQTRKRAADVSDLLSGLLPKSPVTGQPYNTIVRRVRL</sequence>
<keyword evidence="3" id="KW-1185">Reference proteome</keyword>
<organism evidence="2 3">
    <name type="scientific">Hymenobacter negativus</name>
    <dbReference type="NCBI Taxonomy" id="2795026"/>
    <lineage>
        <taxon>Bacteria</taxon>
        <taxon>Pseudomonadati</taxon>
        <taxon>Bacteroidota</taxon>
        <taxon>Cytophagia</taxon>
        <taxon>Cytophagales</taxon>
        <taxon>Hymenobacteraceae</taxon>
        <taxon>Hymenobacter</taxon>
    </lineage>
</organism>
<dbReference type="EMBL" id="JAEDAE010000018">
    <property type="protein sequence ID" value="MBH8560575.1"/>
    <property type="molecule type" value="Genomic_DNA"/>
</dbReference>
<keyword evidence="1" id="KW-1133">Transmembrane helix</keyword>
<evidence type="ECO:0000313" key="3">
    <source>
        <dbReference type="Proteomes" id="UP000625631"/>
    </source>
</evidence>
<evidence type="ECO:0000256" key="1">
    <source>
        <dbReference type="SAM" id="Phobius"/>
    </source>
</evidence>
<keyword evidence="1" id="KW-0812">Transmembrane</keyword>
<proteinExistence type="predicted"/>
<accession>A0ABS0QDC1</accession>